<gene>
    <name evidence="3" type="ORF">KP509_13G076900</name>
</gene>
<protein>
    <submittedName>
        <fullName evidence="3">Uncharacterized protein</fullName>
    </submittedName>
</protein>
<keyword evidence="2" id="KW-0812">Transmembrane</keyword>
<feature type="region of interest" description="Disordered" evidence="1">
    <location>
        <begin position="1"/>
        <end position="65"/>
    </location>
</feature>
<dbReference type="OMA" id="FTFAKHA"/>
<evidence type="ECO:0000313" key="3">
    <source>
        <dbReference type="EMBL" id="KAH7421812.1"/>
    </source>
</evidence>
<feature type="transmembrane region" description="Helical" evidence="2">
    <location>
        <begin position="168"/>
        <end position="186"/>
    </location>
</feature>
<dbReference type="PANTHER" id="PTHR33287:SF11">
    <property type="entry name" value="OS03G0778400 PROTEIN"/>
    <property type="match status" value="1"/>
</dbReference>
<comment type="caution">
    <text evidence="3">The sequence shown here is derived from an EMBL/GenBank/DDBJ whole genome shotgun (WGS) entry which is preliminary data.</text>
</comment>
<evidence type="ECO:0000256" key="1">
    <source>
        <dbReference type="SAM" id="MobiDB-lite"/>
    </source>
</evidence>
<name>A0A8T2TGT9_CERRI</name>
<organism evidence="3 4">
    <name type="scientific">Ceratopteris richardii</name>
    <name type="common">Triangle waterfern</name>
    <dbReference type="NCBI Taxonomy" id="49495"/>
    <lineage>
        <taxon>Eukaryota</taxon>
        <taxon>Viridiplantae</taxon>
        <taxon>Streptophyta</taxon>
        <taxon>Embryophyta</taxon>
        <taxon>Tracheophyta</taxon>
        <taxon>Polypodiopsida</taxon>
        <taxon>Polypodiidae</taxon>
        <taxon>Polypodiales</taxon>
        <taxon>Pteridineae</taxon>
        <taxon>Pteridaceae</taxon>
        <taxon>Parkerioideae</taxon>
        <taxon>Ceratopteris</taxon>
    </lineage>
</organism>
<keyword evidence="2" id="KW-0472">Membrane</keyword>
<sequence length="279" mass="30764">MGDSETLAVTCSAMDNVIPDPSPVVSEQENGAKSSGNSTNQDSPPSDFHKGQGNPAEEHMSSNGQAANSDLSIQINVVVGHPAPRQRGLLSSREERMKSLKDSLPHNMKLMYLNKEEKQFEKERSGHTKLIRDYTKDLYMILSWYALLESGIFASVSQTTIYSCNDCWGPVLLVFLVMIGTVIATIEKLMRLSEEHEKVIMSRARKNAVFDAIENMRVFGSDCDINNLDISCDPDVDSSRPYCLCSSYGLLVLGFLVGFSILVAVSCVAMLCDNRCSCK</sequence>
<feature type="transmembrane region" description="Helical" evidence="2">
    <location>
        <begin position="248"/>
        <end position="271"/>
    </location>
</feature>
<reference evidence="3" key="1">
    <citation type="submission" date="2021-08" db="EMBL/GenBank/DDBJ databases">
        <title>WGS assembly of Ceratopteris richardii.</title>
        <authorList>
            <person name="Marchant D.B."/>
            <person name="Chen G."/>
            <person name="Jenkins J."/>
            <person name="Shu S."/>
            <person name="Leebens-Mack J."/>
            <person name="Grimwood J."/>
            <person name="Schmutz J."/>
            <person name="Soltis P."/>
            <person name="Soltis D."/>
            <person name="Chen Z.-H."/>
        </authorList>
    </citation>
    <scope>NUCLEOTIDE SEQUENCE</scope>
    <source>
        <strain evidence="3">Whitten #5841</strain>
        <tissue evidence="3">Leaf</tissue>
    </source>
</reference>
<dbReference type="Proteomes" id="UP000825935">
    <property type="component" value="Chromosome 13"/>
</dbReference>
<keyword evidence="2" id="KW-1133">Transmembrane helix</keyword>
<dbReference type="AlphaFoldDB" id="A0A8T2TGT9"/>
<keyword evidence="4" id="KW-1185">Reference proteome</keyword>
<evidence type="ECO:0000256" key="2">
    <source>
        <dbReference type="SAM" id="Phobius"/>
    </source>
</evidence>
<accession>A0A8T2TGT9</accession>
<dbReference type="PANTHER" id="PTHR33287">
    <property type="entry name" value="OS03G0453550 PROTEIN"/>
    <property type="match status" value="1"/>
</dbReference>
<feature type="compositionally biased region" description="Polar residues" evidence="1">
    <location>
        <begin position="25"/>
        <end position="44"/>
    </location>
</feature>
<proteinExistence type="predicted"/>
<dbReference type="EMBL" id="CM035418">
    <property type="protein sequence ID" value="KAH7421812.1"/>
    <property type="molecule type" value="Genomic_DNA"/>
</dbReference>
<evidence type="ECO:0000313" key="4">
    <source>
        <dbReference type="Proteomes" id="UP000825935"/>
    </source>
</evidence>